<dbReference type="GO" id="GO:0000981">
    <property type="term" value="F:DNA-binding transcription factor activity, RNA polymerase II-specific"/>
    <property type="evidence" value="ECO:0007669"/>
    <property type="project" value="TreeGrafter"/>
</dbReference>
<dbReference type="InterPro" id="IPR036638">
    <property type="entry name" value="HLH_DNA-bd_sf"/>
</dbReference>
<feature type="domain" description="BHLH" evidence="5">
    <location>
        <begin position="87"/>
        <end position="139"/>
    </location>
</feature>
<dbReference type="GO" id="GO:0032502">
    <property type="term" value="P:developmental process"/>
    <property type="evidence" value="ECO:0007669"/>
    <property type="project" value="TreeGrafter"/>
</dbReference>
<dbReference type="SMART" id="SM00353">
    <property type="entry name" value="HLH"/>
    <property type="match status" value="1"/>
</dbReference>
<dbReference type="EMBL" id="VIIS01001108">
    <property type="protein sequence ID" value="KAF0301955.1"/>
    <property type="molecule type" value="Genomic_DNA"/>
</dbReference>
<dbReference type="Gene3D" id="4.10.280.10">
    <property type="entry name" value="Helix-loop-helix DNA-binding domain"/>
    <property type="match status" value="1"/>
</dbReference>
<accession>A0A6A4W6B9</accession>
<keyword evidence="1" id="KW-0805">Transcription regulation</keyword>
<evidence type="ECO:0000256" key="1">
    <source>
        <dbReference type="ARBA" id="ARBA00023015"/>
    </source>
</evidence>
<dbReference type="InterPro" id="IPR011598">
    <property type="entry name" value="bHLH_dom"/>
</dbReference>
<dbReference type="PANTHER" id="PTHR23349:SF63">
    <property type="entry name" value="FER3-LIKE PROTEIN"/>
    <property type="match status" value="1"/>
</dbReference>
<proteinExistence type="predicted"/>
<dbReference type="GO" id="GO:0000977">
    <property type="term" value="F:RNA polymerase II transcription regulatory region sequence-specific DNA binding"/>
    <property type="evidence" value="ECO:0007669"/>
    <property type="project" value="TreeGrafter"/>
</dbReference>
<dbReference type="Proteomes" id="UP000440578">
    <property type="component" value="Unassembled WGS sequence"/>
</dbReference>
<sequence>MGPPMVYGRIQAYPADCGQLWDLTNTEYGLYGGYGWEQPDLIGLHDLWSAQPRLAASCMIQHSGVPRSGPLQPQPAKKLRRRVASMAQRRAANIRERRRMLSLNEAFDRLRRKVPTFAYEKRLSRIETLRLAITYIAFMAELLSGPQEGSDQHLGCRPLAAPCYPCPPGVPFSQLRSI</sequence>
<dbReference type="AlphaFoldDB" id="A0A6A4W6B9"/>
<dbReference type="PROSITE" id="PS50888">
    <property type="entry name" value="BHLH"/>
    <property type="match status" value="1"/>
</dbReference>
<dbReference type="Pfam" id="PF00010">
    <property type="entry name" value="HLH"/>
    <property type="match status" value="1"/>
</dbReference>
<dbReference type="GO" id="GO:0046983">
    <property type="term" value="F:protein dimerization activity"/>
    <property type="evidence" value="ECO:0007669"/>
    <property type="project" value="InterPro"/>
</dbReference>
<keyword evidence="3" id="KW-0804">Transcription</keyword>
<evidence type="ECO:0000256" key="2">
    <source>
        <dbReference type="ARBA" id="ARBA00023125"/>
    </source>
</evidence>
<protein>
    <submittedName>
        <fullName evidence="6">Protein Fer3</fullName>
    </submittedName>
</protein>
<evidence type="ECO:0000259" key="5">
    <source>
        <dbReference type="PROSITE" id="PS50888"/>
    </source>
</evidence>
<dbReference type="PANTHER" id="PTHR23349">
    <property type="entry name" value="BASIC HELIX-LOOP-HELIX TRANSCRIPTION FACTOR, TWIST"/>
    <property type="match status" value="1"/>
</dbReference>
<comment type="caution">
    <text evidence="6">The sequence shown here is derived from an EMBL/GenBank/DDBJ whole genome shotgun (WGS) entry which is preliminary data.</text>
</comment>
<evidence type="ECO:0000313" key="6">
    <source>
        <dbReference type="EMBL" id="KAF0301955.1"/>
    </source>
</evidence>
<dbReference type="SUPFAM" id="SSF47459">
    <property type="entry name" value="HLH, helix-loop-helix DNA-binding domain"/>
    <property type="match status" value="1"/>
</dbReference>
<reference evidence="6 7" key="1">
    <citation type="submission" date="2019-07" db="EMBL/GenBank/DDBJ databases">
        <title>Draft genome assembly of a fouling barnacle, Amphibalanus amphitrite (Darwin, 1854): The first reference genome for Thecostraca.</title>
        <authorList>
            <person name="Kim W."/>
        </authorList>
    </citation>
    <scope>NUCLEOTIDE SEQUENCE [LARGE SCALE GENOMIC DNA]</scope>
    <source>
        <strain evidence="6">SNU_AA5</strain>
        <tissue evidence="6">Soma without cirri and trophi</tissue>
    </source>
</reference>
<dbReference type="OrthoDB" id="6375462at2759"/>
<evidence type="ECO:0000313" key="7">
    <source>
        <dbReference type="Proteomes" id="UP000440578"/>
    </source>
</evidence>
<name>A0A6A4W6B9_AMPAM</name>
<dbReference type="InterPro" id="IPR050283">
    <property type="entry name" value="E-box_TF_Regulators"/>
</dbReference>
<gene>
    <name evidence="6" type="primary">fer3_1</name>
    <name evidence="6" type="ORF">FJT64_025896</name>
</gene>
<keyword evidence="7" id="KW-1185">Reference proteome</keyword>
<keyword evidence="2" id="KW-0238">DNA-binding</keyword>
<evidence type="ECO:0000256" key="3">
    <source>
        <dbReference type="ARBA" id="ARBA00023163"/>
    </source>
</evidence>
<dbReference type="CDD" id="cd11415">
    <property type="entry name" value="bHLH_TS_FERD3L_NATO3"/>
    <property type="match status" value="1"/>
</dbReference>
<keyword evidence="4" id="KW-0539">Nucleus</keyword>
<dbReference type="FunFam" id="4.10.280.10:FF:000035">
    <property type="entry name" value="Pancreas-specific transcription factor 1a"/>
    <property type="match status" value="1"/>
</dbReference>
<organism evidence="6 7">
    <name type="scientific">Amphibalanus amphitrite</name>
    <name type="common">Striped barnacle</name>
    <name type="synonym">Balanus amphitrite</name>
    <dbReference type="NCBI Taxonomy" id="1232801"/>
    <lineage>
        <taxon>Eukaryota</taxon>
        <taxon>Metazoa</taxon>
        <taxon>Ecdysozoa</taxon>
        <taxon>Arthropoda</taxon>
        <taxon>Crustacea</taxon>
        <taxon>Multicrustacea</taxon>
        <taxon>Cirripedia</taxon>
        <taxon>Thoracica</taxon>
        <taxon>Thoracicalcarea</taxon>
        <taxon>Balanomorpha</taxon>
        <taxon>Balanoidea</taxon>
        <taxon>Balanidae</taxon>
        <taxon>Amphibalaninae</taxon>
        <taxon>Amphibalanus</taxon>
    </lineage>
</organism>
<evidence type="ECO:0000256" key="4">
    <source>
        <dbReference type="ARBA" id="ARBA00023242"/>
    </source>
</evidence>